<feature type="transmembrane region" description="Helical" evidence="10">
    <location>
        <begin position="194"/>
        <end position="216"/>
    </location>
</feature>
<feature type="transmembrane region" description="Helical" evidence="10">
    <location>
        <begin position="228"/>
        <end position="254"/>
    </location>
</feature>
<keyword evidence="5" id="KW-0547">Nucleotide-binding</keyword>
<evidence type="ECO:0000256" key="10">
    <source>
        <dbReference type="SAM" id="Phobius"/>
    </source>
</evidence>
<evidence type="ECO:0000256" key="4">
    <source>
        <dbReference type="ARBA" id="ARBA00022692"/>
    </source>
</evidence>
<evidence type="ECO:0000313" key="14">
    <source>
        <dbReference type="Proteomes" id="UP000239649"/>
    </source>
</evidence>
<evidence type="ECO:0000313" key="13">
    <source>
        <dbReference type="EMBL" id="PSC76242.1"/>
    </source>
</evidence>
<comment type="similarity">
    <text evidence="2">Belongs to the ABC transporter superfamily. ABCC family. Conjugate transporter (TC 3.A.1.208) subfamily.</text>
</comment>
<feature type="domain" description="ABC transmembrane type-1" evidence="12">
    <location>
        <begin position="198"/>
        <end position="476"/>
    </location>
</feature>
<feature type="transmembrane region" description="Helical" evidence="10">
    <location>
        <begin position="412"/>
        <end position="435"/>
    </location>
</feature>
<feature type="domain" description="ABC transmembrane type-1" evidence="12">
    <location>
        <begin position="935"/>
        <end position="1218"/>
    </location>
</feature>
<keyword evidence="8 10" id="KW-0472">Membrane</keyword>
<accession>A0A2P6VQ79</accession>
<dbReference type="OrthoDB" id="6500128at2759"/>
<comment type="subcellular location">
    <subcellularLocation>
        <location evidence="1">Membrane</location>
        <topology evidence="1">Multi-pass membrane protein</topology>
    </subcellularLocation>
</comment>
<feature type="domain" description="ABC transporter" evidence="11">
    <location>
        <begin position="509"/>
        <end position="731"/>
    </location>
</feature>
<feature type="domain" description="ABC transporter" evidence="11">
    <location>
        <begin position="1256"/>
        <end position="1491"/>
    </location>
</feature>
<feature type="region of interest" description="Disordered" evidence="9">
    <location>
        <begin position="1"/>
        <end position="30"/>
    </location>
</feature>
<keyword evidence="4 10" id="KW-0812">Transmembrane</keyword>
<protein>
    <submittedName>
        <fullName evidence="13">Multidrug resistance-associated 1 isoform X1</fullName>
    </submittedName>
</protein>
<sequence length="1528" mass="162039">MSGVGQGRPGSGGGGAASGGAAATATRGMQPSELDELEGFDDITLLLEAEQRQQQRSWWGRMRGRLPAWLRPGGQQEAYRFHRLTAEEGAHHEAGPSDEAEGDSAGVARDGATAALRPPGRWCPEETAGFLSRLSFNYVGGLIQLGYRKTLQPEDLWDVAASDGAAAVADTFQFNLSSAQAVIWRAMWRTHGRAFIYAGVVKLLHDCVMFLGPFILELLLKHLQTDGSAWVGLGLASALAAFSVVETLTVNVYFHRLFRICLHLKVALVDALYRKSLRISAAARAEHGAGKIVNLQSNDAAKLWSIPQYLHIIWSGPFQILVVMGLLVRVIHLLPALAGLGATLALIPLSAVVGKLMASVRREMVGHTDARVKLATEVITGIKAIKLYAWEQPYVDRITQLREKELRQIRKATLLGCVNNLVWGGGPIIISLAALLTYSAMGYPLTASVAFPALSLFNLLRFPVIMFPQQIMNLINGKVALDRIQKFIEAEEMAARPVLPPAAPGQAAVEVINGSFAWARGADPLLRGVSVAVPRGSLVIVVGSVGCGKSSLLSAMLGEMVALQGSANLRGSTAYTQQDPWIQNATLKDNILMGAPLEEGRYQDVLEACALRPDLELLPAGDDTEIGEKGVNLSGGQRHRVALARACYAYADVYLLDDPLSAVDAHVGRHLFDRCLCGLLGKATRVLVTHQLQYLPAADRILVLREGTLAESGTYHELVARGVDFHQFAVSAPSSAASEAGDEEAAAGGTCLGGTAAGQDDSAGEAEGQRRGGGSELAALSAAQRGVLLSDSAIELQTRGKGSAAAAATAADGAAADAAAAAAVASSGICVAAQTGGAVTVFTDVPLHDGAAGGAGQSSSMGAELKFTPKPAPVMSPTRANLLAPLAAPAGGAAGVGPGGDGKLTKAEERAVGQVDKAVYLTYFSSWSPAFIIPLVVLTLSMVERGLQAGQNWWLSVWSEATAAAEADADPAGLHSRTYMLLYFGLGLSSLVFQIVKAVMLVFGSVNAARVLQERLLACVVRLPMSFFDSQPTGRLLNRFTKDTESVDMELQSSVSSFLNCAVSVVWSLVVVVAVSPGILAAILPLSVSYYFIQTRYIRSSREIKRLDSLALSPIFGHFGETLQGLVTVRAFRQQAAFEQRNSLLLDGSNRAWWPAQCINRWLSMRLELLGISVVFGTAVLVGVAAPRSAGLAGLALTSALNLTGLMNWMVRQTTELEVNMNSVERMVEYTSYEPEAPSVIEGRRPLPGWPHAGGIEVERLVVRYRPELDPVLKGISFSVRGREKVGVAGRTGCGKSTLFLALYRIIEPSQGRIVIDGLDITTIGLYDLRSRLALVPQDPVVFSGTVRSNLDPFGDAGSDDRIWGALTQAGLADHVRSLQGGLDGQIAEGGGNLSTGQRQLLCMARALLRAARILILDEATSNVDTASDALIQRTIAAAFADCTVLTIAHRLHTIMDSDRILVLDAGSVREYDTPAALLAQPGSAFRGMVEETARHAEHTSSGAIERTPSAKALVAAVQGKLGAGLPG</sequence>
<evidence type="ECO:0000256" key="2">
    <source>
        <dbReference type="ARBA" id="ARBA00009726"/>
    </source>
</evidence>
<dbReference type="FunFam" id="3.40.50.300:FF:000163">
    <property type="entry name" value="Multidrug resistance-associated protein member 4"/>
    <property type="match status" value="1"/>
</dbReference>
<dbReference type="Gene3D" id="1.20.1560.10">
    <property type="entry name" value="ABC transporter type 1, transmembrane domain"/>
    <property type="match status" value="2"/>
</dbReference>
<evidence type="ECO:0000256" key="3">
    <source>
        <dbReference type="ARBA" id="ARBA00022448"/>
    </source>
</evidence>
<dbReference type="FunFam" id="1.20.1560.10:FF:000010">
    <property type="entry name" value="Multidrug resistance-associated ABC transporter"/>
    <property type="match status" value="1"/>
</dbReference>
<keyword evidence="7 10" id="KW-1133">Transmembrane helix</keyword>
<feature type="compositionally biased region" description="Low complexity" evidence="9">
    <location>
        <begin position="19"/>
        <end position="28"/>
    </location>
</feature>
<dbReference type="CDD" id="cd18579">
    <property type="entry name" value="ABC_6TM_ABCC_D1"/>
    <property type="match status" value="1"/>
</dbReference>
<dbReference type="EMBL" id="LHPF02000001">
    <property type="protein sequence ID" value="PSC76242.1"/>
    <property type="molecule type" value="Genomic_DNA"/>
</dbReference>
<name>A0A2P6VQ79_9CHLO</name>
<evidence type="ECO:0000256" key="1">
    <source>
        <dbReference type="ARBA" id="ARBA00004141"/>
    </source>
</evidence>
<dbReference type="InterPro" id="IPR011527">
    <property type="entry name" value="ABC1_TM_dom"/>
</dbReference>
<dbReference type="InterPro" id="IPR003593">
    <property type="entry name" value="AAA+_ATPase"/>
</dbReference>
<dbReference type="CDD" id="cd18603">
    <property type="entry name" value="ABC_6TM_MRP1_2_3_6_D2_like"/>
    <property type="match status" value="1"/>
</dbReference>
<dbReference type="Pfam" id="PF00664">
    <property type="entry name" value="ABC_membrane"/>
    <property type="match status" value="2"/>
</dbReference>
<dbReference type="GO" id="GO:0005524">
    <property type="term" value="F:ATP binding"/>
    <property type="evidence" value="ECO:0007669"/>
    <property type="project" value="UniProtKB-KW"/>
</dbReference>
<evidence type="ECO:0000256" key="5">
    <source>
        <dbReference type="ARBA" id="ARBA00022741"/>
    </source>
</evidence>
<organism evidence="13 14">
    <name type="scientific">Micractinium conductrix</name>
    <dbReference type="NCBI Taxonomy" id="554055"/>
    <lineage>
        <taxon>Eukaryota</taxon>
        <taxon>Viridiplantae</taxon>
        <taxon>Chlorophyta</taxon>
        <taxon>core chlorophytes</taxon>
        <taxon>Trebouxiophyceae</taxon>
        <taxon>Chlorellales</taxon>
        <taxon>Chlorellaceae</taxon>
        <taxon>Chlorella clade</taxon>
        <taxon>Micractinium</taxon>
    </lineage>
</organism>
<dbReference type="GO" id="GO:0140359">
    <property type="term" value="F:ABC-type transporter activity"/>
    <property type="evidence" value="ECO:0007669"/>
    <property type="project" value="InterPro"/>
</dbReference>
<feature type="compositionally biased region" description="Gly residues" evidence="9">
    <location>
        <begin position="1"/>
        <end position="18"/>
    </location>
</feature>
<keyword evidence="14" id="KW-1185">Reference proteome</keyword>
<feature type="transmembrane region" description="Helical" evidence="10">
    <location>
        <begin position="981"/>
        <end position="1003"/>
    </location>
</feature>
<feature type="region of interest" description="Disordered" evidence="9">
    <location>
        <begin position="746"/>
        <end position="775"/>
    </location>
</feature>
<dbReference type="InterPro" id="IPR027417">
    <property type="entry name" value="P-loop_NTPase"/>
</dbReference>
<dbReference type="PROSITE" id="PS50893">
    <property type="entry name" value="ABC_TRANSPORTER_2"/>
    <property type="match status" value="2"/>
</dbReference>
<dbReference type="SUPFAM" id="SSF52540">
    <property type="entry name" value="P-loop containing nucleoside triphosphate hydrolases"/>
    <property type="match status" value="2"/>
</dbReference>
<dbReference type="SUPFAM" id="SSF90123">
    <property type="entry name" value="ABC transporter transmembrane region"/>
    <property type="match status" value="2"/>
</dbReference>
<evidence type="ECO:0000256" key="7">
    <source>
        <dbReference type="ARBA" id="ARBA00022989"/>
    </source>
</evidence>
<feature type="transmembrane region" description="Helical" evidence="10">
    <location>
        <begin position="312"/>
        <end position="331"/>
    </location>
</feature>
<dbReference type="GO" id="GO:0016020">
    <property type="term" value="C:membrane"/>
    <property type="evidence" value="ECO:0007669"/>
    <property type="project" value="UniProtKB-SubCell"/>
</dbReference>
<dbReference type="Proteomes" id="UP000239649">
    <property type="component" value="Unassembled WGS sequence"/>
</dbReference>
<evidence type="ECO:0000256" key="9">
    <source>
        <dbReference type="SAM" id="MobiDB-lite"/>
    </source>
</evidence>
<feature type="transmembrane region" description="Helical" evidence="10">
    <location>
        <begin position="1167"/>
        <end position="1186"/>
    </location>
</feature>
<dbReference type="InterPro" id="IPR036640">
    <property type="entry name" value="ABC1_TM_sf"/>
</dbReference>
<dbReference type="STRING" id="554055.A0A2P6VQ79"/>
<dbReference type="InterPro" id="IPR050173">
    <property type="entry name" value="ABC_transporter_C-like"/>
</dbReference>
<dbReference type="Pfam" id="PF00005">
    <property type="entry name" value="ABC_tran"/>
    <property type="match status" value="2"/>
</dbReference>
<reference evidence="13 14" key="1">
    <citation type="journal article" date="2018" name="Plant J.">
        <title>Genome sequences of Chlorella sorokiniana UTEX 1602 and Micractinium conductrix SAG 241.80: implications to maltose excretion by a green alga.</title>
        <authorList>
            <person name="Arriola M.B."/>
            <person name="Velmurugan N."/>
            <person name="Zhang Y."/>
            <person name="Plunkett M.H."/>
            <person name="Hondzo H."/>
            <person name="Barney B.M."/>
        </authorList>
    </citation>
    <scope>NUCLEOTIDE SEQUENCE [LARGE SCALE GENOMIC DNA]</scope>
    <source>
        <strain evidence="13 14">SAG 241.80</strain>
    </source>
</reference>
<evidence type="ECO:0000256" key="8">
    <source>
        <dbReference type="ARBA" id="ARBA00023136"/>
    </source>
</evidence>
<feature type="transmembrane region" description="Helical" evidence="10">
    <location>
        <begin position="441"/>
        <end position="460"/>
    </location>
</feature>
<keyword evidence="3" id="KW-0813">Transport</keyword>
<dbReference type="CDD" id="cd03244">
    <property type="entry name" value="ABCC_MRP_domain2"/>
    <property type="match status" value="1"/>
</dbReference>
<evidence type="ECO:0000256" key="6">
    <source>
        <dbReference type="ARBA" id="ARBA00022840"/>
    </source>
</evidence>
<keyword evidence="6" id="KW-0067">ATP-binding</keyword>
<feature type="transmembrane region" description="Helical" evidence="10">
    <location>
        <begin position="337"/>
        <end position="358"/>
    </location>
</feature>
<gene>
    <name evidence="13" type="primary">g857</name>
    <name evidence="13" type="ORF">C2E20_0857</name>
</gene>
<evidence type="ECO:0000259" key="12">
    <source>
        <dbReference type="PROSITE" id="PS50929"/>
    </source>
</evidence>
<dbReference type="InterPro" id="IPR003439">
    <property type="entry name" value="ABC_transporter-like_ATP-bd"/>
</dbReference>
<dbReference type="Gene3D" id="3.40.50.300">
    <property type="entry name" value="P-loop containing nucleotide triphosphate hydrolases"/>
    <property type="match status" value="2"/>
</dbReference>
<feature type="transmembrane region" description="Helical" evidence="10">
    <location>
        <begin position="1065"/>
        <end position="1093"/>
    </location>
</feature>
<dbReference type="FunFam" id="3.40.50.300:FF:000997">
    <property type="entry name" value="Multidrug resistance-associated protein 1"/>
    <property type="match status" value="1"/>
</dbReference>
<proteinExistence type="inferred from homology"/>
<comment type="caution">
    <text evidence="13">The sequence shown here is derived from an EMBL/GenBank/DDBJ whole genome shotgun (WGS) entry which is preliminary data.</text>
</comment>
<dbReference type="GO" id="GO:0016887">
    <property type="term" value="F:ATP hydrolysis activity"/>
    <property type="evidence" value="ECO:0007669"/>
    <property type="project" value="InterPro"/>
</dbReference>
<dbReference type="FunFam" id="1.20.1560.10:FF:000082">
    <property type="entry name" value="ABC transporter, multidrug resistance associated protein"/>
    <property type="match status" value="1"/>
</dbReference>
<dbReference type="CDD" id="cd03250">
    <property type="entry name" value="ABCC_MRP_domain1"/>
    <property type="match status" value="1"/>
</dbReference>
<evidence type="ECO:0000259" key="11">
    <source>
        <dbReference type="PROSITE" id="PS50893"/>
    </source>
</evidence>
<dbReference type="PROSITE" id="PS50929">
    <property type="entry name" value="ABC_TM1F"/>
    <property type="match status" value="2"/>
</dbReference>
<dbReference type="InterPro" id="IPR044746">
    <property type="entry name" value="ABCC_6TM_D1"/>
</dbReference>
<dbReference type="PANTHER" id="PTHR24223">
    <property type="entry name" value="ATP-BINDING CASSETTE SUB-FAMILY C"/>
    <property type="match status" value="1"/>
</dbReference>
<dbReference type="PANTHER" id="PTHR24223:SF453">
    <property type="entry name" value="ABC TRANSPORTER"/>
    <property type="match status" value="1"/>
</dbReference>
<dbReference type="SMART" id="SM00382">
    <property type="entry name" value="AAA"/>
    <property type="match status" value="2"/>
</dbReference>